<feature type="transmembrane region" description="Helical" evidence="1">
    <location>
        <begin position="103"/>
        <end position="119"/>
    </location>
</feature>
<dbReference type="AlphaFoldDB" id="A0A1T4X7J8"/>
<evidence type="ECO:0000256" key="1">
    <source>
        <dbReference type="SAM" id="Phobius"/>
    </source>
</evidence>
<dbReference type="STRING" id="745368.SAMN02745178_01522"/>
<evidence type="ECO:0008006" key="4">
    <source>
        <dbReference type="Google" id="ProtNLM"/>
    </source>
</evidence>
<dbReference type="OrthoDB" id="2025924at2"/>
<organism evidence="2 3">
    <name type="scientific">Gemmiger formicilis</name>
    <dbReference type="NCBI Taxonomy" id="745368"/>
    <lineage>
        <taxon>Bacteria</taxon>
        <taxon>Bacillati</taxon>
        <taxon>Bacillota</taxon>
        <taxon>Clostridia</taxon>
        <taxon>Eubacteriales</taxon>
        <taxon>Gemmiger</taxon>
    </lineage>
</organism>
<feature type="transmembrane region" description="Helical" evidence="1">
    <location>
        <begin position="364"/>
        <end position="383"/>
    </location>
</feature>
<evidence type="ECO:0000313" key="3">
    <source>
        <dbReference type="Proteomes" id="UP000190286"/>
    </source>
</evidence>
<dbReference type="EMBL" id="FUYF01000007">
    <property type="protein sequence ID" value="SKA85604.1"/>
    <property type="molecule type" value="Genomic_DNA"/>
</dbReference>
<feature type="transmembrane region" description="Helical" evidence="1">
    <location>
        <begin position="213"/>
        <end position="232"/>
    </location>
</feature>
<protein>
    <recommendedName>
        <fullName evidence="4">Dolichyl-phosphate-mannose-protein mannosyltransferase</fullName>
    </recommendedName>
</protein>
<sequence>MRSKALPGWAHTLCTAAAALVFLLAYELVVYRVPVTEIFLPVSSWSDEVIYSKQLAAAVQYGAPQGYFGFNESHAAVGTYAAWGPAVFLVYALPGLLLRGQNAFLWCNLLFVVLGWTFFARAARLGWKRQLAFAAALAAMNAPIRYVFSAMQEPLHYALMLAVLGCGILARRDKSRAAWAGLCALCAVATLVRPYEAVLWLFPLALCRQDRRRIAVCVAGGTVSLGGTLVLMSKFYAPYFFTNVDVSPLQELARGQVVSAVRDMAHKLLDALRTVAEMLADQLANRSGGQYLLFFLLLGVTLVCLIVDARAGRPVFWKGCAAVTAVIVFLALLLMYRPVEGSRHTVVLDVLLLAALLVEDARPAAGTAAAALVLAALGVLNLADGFTMPRYSAEWDAAVQQIEAALTESRSAVTSADPWDSTVAYAFGDPVHCGLLYGVPDGMGIQFDEAAYLTDPAHEIHSRYVLTAADTPTAARLQADGWTVLYESDRGVLYEHGTM</sequence>
<feature type="transmembrane region" description="Helical" evidence="1">
    <location>
        <begin position="315"/>
        <end position="334"/>
    </location>
</feature>
<keyword evidence="1" id="KW-1133">Transmembrane helix</keyword>
<dbReference type="Proteomes" id="UP000190286">
    <property type="component" value="Unassembled WGS sequence"/>
</dbReference>
<reference evidence="2 3" key="1">
    <citation type="submission" date="2017-02" db="EMBL/GenBank/DDBJ databases">
        <authorList>
            <person name="Peterson S.W."/>
        </authorList>
    </citation>
    <scope>NUCLEOTIDE SEQUENCE [LARGE SCALE GENOMIC DNA]</scope>
    <source>
        <strain evidence="2 3">ATCC 27749</strain>
    </source>
</reference>
<dbReference type="RefSeq" id="WP_078784454.1">
    <property type="nucleotide sequence ID" value="NZ_FUYF01000007.1"/>
</dbReference>
<feature type="transmembrane region" description="Helical" evidence="1">
    <location>
        <begin position="154"/>
        <end position="170"/>
    </location>
</feature>
<name>A0A1T4X7J8_9FIRM</name>
<gene>
    <name evidence="2" type="ORF">SAMN02745178_01522</name>
</gene>
<keyword evidence="1" id="KW-0472">Membrane</keyword>
<accession>A0A1T4X7J8</accession>
<keyword evidence="1" id="KW-0812">Transmembrane</keyword>
<feature type="transmembrane region" description="Helical" evidence="1">
    <location>
        <begin position="291"/>
        <end position="309"/>
    </location>
</feature>
<keyword evidence="3" id="KW-1185">Reference proteome</keyword>
<proteinExistence type="predicted"/>
<dbReference type="GeneID" id="93337987"/>
<evidence type="ECO:0000313" key="2">
    <source>
        <dbReference type="EMBL" id="SKA85604.1"/>
    </source>
</evidence>